<gene>
    <name evidence="5" type="primary">LOC110428880</name>
</gene>
<sequence>MRDIEYRGDASPSAGAMNLTQDGYFRLGQVICTEPVRLQDFGTKQLTDFTTHFSFTIDTLGPDNLYYGDGIVFFIGPVGFQSPANSGGGGLGLFPTILNSQLLQHKQQIVAVEFDSFVNGDTDPPYKHVGININSLNSSVYTLWNWQN</sequence>
<dbReference type="GO" id="GO:0030246">
    <property type="term" value="F:carbohydrate binding"/>
    <property type="evidence" value="ECO:0007669"/>
    <property type="project" value="UniProtKB-KW"/>
</dbReference>
<evidence type="ECO:0000259" key="3">
    <source>
        <dbReference type="Pfam" id="PF00139"/>
    </source>
</evidence>
<dbReference type="PROSITE" id="PS00307">
    <property type="entry name" value="LECTIN_LEGUME_BETA"/>
    <property type="match status" value="1"/>
</dbReference>
<dbReference type="InterPro" id="IPR013320">
    <property type="entry name" value="ConA-like_dom_sf"/>
</dbReference>
<dbReference type="RefSeq" id="XP_021300474.1">
    <property type="nucleotide sequence ID" value="XM_021444799.1"/>
</dbReference>
<name>A0A6J1BQD0_9ROSI</name>
<dbReference type="Pfam" id="PF00139">
    <property type="entry name" value="Lectin_legB"/>
    <property type="match status" value="1"/>
</dbReference>
<dbReference type="OrthoDB" id="984003at2759"/>
<keyword evidence="2" id="KW-0430">Lectin</keyword>
<evidence type="ECO:0000313" key="5">
    <source>
        <dbReference type="RefSeq" id="XP_021300474.1"/>
    </source>
</evidence>
<dbReference type="PANTHER" id="PTHR32401">
    <property type="entry name" value="CONCANAVALIN A-LIKE LECTIN FAMILY PROTEIN"/>
    <property type="match status" value="1"/>
</dbReference>
<protein>
    <submittedName>
        <fullName evidence="5">Agglutinin-1-like</fullName>
    </submittedName>
</protein>
<feature type="domain" description="Legume lectin" evidence="3">
    <location>
        <begin position="3"/>
        <end position="146"/>
    </location>
</feature>
<keyword evidence="4" id="KW-1185">Reference proteome</keyword>
<dbReference type="InterPro" id="IPR050258">
    <property type="entry name" value="Leguminous_Lectin"/>
</dbReference>
<dbReference type="SUPFAM" id="SSF49899">
    <property type="entry name" value="Concanavalin A-like lectins/glucanases"/>
    <property type="match status" value="1"/>
</dbReference>
<proteinExistence type="inferred from homology"/>
<accession>A0A6J1BQD0</accession>
<dbReference type="GeneID" id="110428880"/>
<evidence type="ECO:0000256" key="1">
    <source>
        <dbReference type="ARBA" id="ARBA00007606"/>
    </source>
</evidence>
<dbReference type="InterPro" id="IPR001220">
    <property type="entry name" value="Legume_lectin_dom"/>
</dbReference>
<dbReference type="Proteomes" id="UP000504621">
    <property type="component" value="Unplaced"/>
</dbReference>
<evidence type="ECO:0000313" key="4">
    <source>
        <dbReference type="Proteomes" id="UP000504621"/>
    </source>
</evidence>
<dbReference type="AlphaFoldDB" id="A0A6J1BQD0"/>
<comment type="similarity">
    <text evidence="1">Belongs to the leguminous lectin family.</text>
</comment>
<reference evidence="5" key="1">
    <citation type="submission" date="2025-08" db="UniProtKB">
        <authorList>
            <consortium name="RefSeq"/>
        </authorList>
    </citation>
    <scope>IDENTIFICATION</scope>
    <source>
        <tissue evidence="5">Leaf</tissue>
    </source>
</reference>
<evidence type="ECO:0000256" key="2">
    <source>
        <dbReference type="ARBA" id="ARBA00022734"/>
    </source>
</evidence>
<dbReference type="PANTHER" id="PTHR32401:SF47">
    <property type="entry name" value="LEGUME LECTIN DOMAIN-CONTAINING PROTEIN"/>
    <property type="match status" value="1"/>
</dbReference>
<organism evidence="4 5">
    <name type="scientific">Herrania umbratica</name>
    <dbReference type="NCBI Taxonomy" id="108875"/>
    <lineage>
        <taxon>Eukaryota</taxon>
        <taxon>Viridiplantae</taxon>
        <taxon>Streptophyta</taxon>
        <taxon>Embryophyta</taxon>
        <taxon>Tracheophyta</taxon>
        <taxon>Spermatophyta</taxon>
        <taxon>Magnoliopsida</taxon>
        <taxon>eudicotyledons</taxon>
        <taxon>Gunneridae</taxon>
        <taxon>Pentapetalae</taxon>
        <taxon>rosids</taxon>
        <taxon>malvids</taxon>
        <taxon>Malvales</taxon>
        <taxon>Malvaceae</taxon>
        <taxon>Byttnerioideae</taxon>
        <taxon>Herrania</taxon>
    </lineage>
</organism>
<dbReference type="Gene3D" id="2.60.120.200">
    <property type="match status" value="1"/>
</dbReference>
<dbReference type="InterPro" id="IPR019825">
    <property type="entry name" value="Lectin_legB_Mn/Ca_BS"/>
</dbReference>